<dbReference type="Proteomes" id="UP000036681">
    <property type="component" value="Unplaced"/>
</dbReference>
<dbReference type="AlphaFoldDB" id="A0A0M3IA42"/>
<dbReference type="WBParaSite" id="ALUE_0001439901-mRNA-1">
    <property type="protein sequence ID" value="ALUE_0001439901-mRNA-1"/>
    <property type="gene ID" value="ALUE_0001439901"/>
</dbReference>
<accession>A0A0M3IA42</accession>
<evidence type="ECO:0000313" key="1">
    <source>
        <dbReference type="Proteomes" id="UP000036681"/>
    </source>
</evidence>
<name>A0A0M3IA42_ASCLU</name>
<proteinExistence type="predicted"/>
<protein>
    <submittedName>
        <fullName evidence="2">FLYWCH-type domain-containing protein</fullName>
    </submittedName>
</protein>
<sequence length="74" mass="8657">MNRHQVETGKFRCKLSGLQKRHFRHVHARKSTWMLGDDLNTSKDENANILARRQQKCSCLHTFIAIFGGCLLFR</sequence>
<reference evidence="2" key="1">
    <citation type="submission" date="2017-02" db="UniProtKB">
        <authorList>
            <consortium name="WormBaseParasite"/>
        </authorList>
    </citation>
    <scope>IDENTIFICATION</scope>
</reference>
<organism evidence="1 2">
    <name type="scientific">Ascaris lumbricoides</name>
    <name type="common">Giant roundworm</name>
    <dbReference type="NCBI Taxonomy" id="6252"/>
    <lineage>
        <taxon>Eukaryota</taxon>
        <taxon>Metazoa</taxon>
        <taxon>Ecdysozoa</taxon>
        <taxon>Nematoda</taxon>
        <taxon>Chromadorea</taxon>
        <taxon>Rhabditida</taxon>
        <taxon>Spirurina</taxon>
        <taxon>Ascaridomorpha</taxon>
        <taxon>Ascaridoidea</taxon>
        <taxon>Ascarididae</taxon>
        <taxon>Ascaris</taxon>
    </lineage>
</organism>
<keyword evidence="1" id="KW-1185">Reference proteome</keyword>
<evidence type="ECO:0000313" key="2">
    <source>
        <dbReference type="WBParaSite" id="ALUE_0001439901-mRNA-1"/>
    </source>
</evidence>